<dbReference type="Gramene" id="PGSC0003DMT400096767">
    <property type="protein sequence ID" value="PGSC0003DMT400096767"/>
    <property type="gene ID" value="PGSC0003DMG400046338"/>
</dbReference>
<dbReference type="AlphaFoldDB" id="M1DZ74"/>
<feature type="region of interest" description="Disordered" evidence="1">
    <location>
        <begin position="1"/>
        <end position="69"/>
    </location>
</feature>
<reference evidence="3" key="1">
    <citation type="journal article" date="2011" name="Nature">
        <title>Genome sequence and analysis of the tuber crop potato.</title>
        <authorList>
            <consortium name="The Potato Genome Sequencing Consortium"/>
        </authorList>
    </citation>
    <scope>NUCLEOTIDE SEQUENCE [LARGE SCALE GENOMIC DNA]</scope>
    <source>
        <strain evidence="3">cv. DM1-3 516 R44</strain>
    </source>
</reference>
<name>M1DZ74_SOLTU</name>
<keyword evidence="3" id="KW-1185">Reference proteome</keyword>
<proteinExistence type="predicted"/>
<sequence length="114" mass="12670">MSWGEVPLPDAAMCMPPTMPSHEQWSGDVERVDVTEREDARADGDLPRRQTRSNPVRTPPPLTPNESLYTPPFLLLLCKNPLNNPTLPPLVVLLQGTDSRDDATPLETRDESTP</sequence>
<dbReference type="Proteomes" id="UP000011115">
    <property type="component" value="Unassembled WGS sequence"/>
</dbReference>
<evidence type="ECO:0000256" key="1">
    <source>
        <dbReference type="SAM" id="MobiDB-lite"/>
    </source>
</evidence>
<dbReference type="EnsemblPlants" id="PGSC0003DMT400096767">
    <property type="protein sequence ID" value="PGSC0003DMT400096767"/>
    <property type="gene ID" value="PGSC0003DMG400046338"/>
</dbReference>
<dbReference type="PaxDb" id="4113-PGSC0003DMT400096767"/>
<evidence type="ECO:0000313" key="3">
    <source>
        <dbReference type="Proteomes" id="UP000011115"/>
    </source>
</evidence>
<evidence type="ECO:0000313" key="2">
    <source>
        <dbReference type="EnsemblPlants" id="PGSC0003DMT400096767"/>
    </source>
</evidence>
<dbReference type="HOGENOM" id="CLU_2125437_0_0_1"/>
<accession>M1DZ74</accession>
<feature type="compositionally biased region" description="Basic and acidic residues" evidence="1">
    <location>
        <begin position="28"/>
        <end position="48"/>
    </location>
</feature>
<reference evidence="2" key="2">
    <citation type="submission" date="2015-06" db="UniProtKB">
        <authorList>
            <consortium name="EnsemblPlants"/>
        </authorList>
    </citation>
    <scope>IDENTIFICATION</scope>
    <source>
        <strain evidence="2">DM1-3 516 R44</strain>
    </source>
</reference>
<organism evidence="2 3">
    <name type="scientific">Solanum tuberosum</name>
    <name type="common">Potato</name>
    <dbReference type="NCBI Taxonomy" id="4113"/>
    <lineage>
        <taxon>Eukaryota</taxon>
        <taxon>Viridiplantae</taxon>
        <taxon>Streptophyta</taxon>
        <taxon>Embryophyta</taxon>
        <taxon>Tracheophyta</taxon>
        <taxon>Spermatophyta</taxon>
        <taxon>Magnoliopsida</taxon>
        <taxon>eudicotyledons</taxon>
        <taxon>Gunneridae</taxon>
        <taxon>Pentapetalae</taxon>
        <taxon>asterids</taxon>
        <taxon>lamiids</taxon>
        <taxon>Solanales</taxon>
        <taxon>Solanaceae</taxon>
        <taxon>Solanoideae</taxon>
        <taxon>Solaneae</taxon>
        <taxon>Solanum</taxon>
    </lineage>
</organism>
<protein>
    <submittedName>
        <fullName evidence="2">Uncharacterized protein</fullName>
    </submittedName>
</protein>
<dbReference type="InParanoid" id="M1DZ74"/>